<accession>A0ABT1ZJZ3</accession>
<dbReference type="RefSeq" id="WP_258814863.1">
    <property type="nucleotide sequence ID" value="NZ_JANUGW010000001.1"/>
</dbReference>
<keyword evidence="3" id="KW-1185">Reference proteome</keyword>
<evidence type="ECO:0000313" key="2">
    <source>
        <dbReference type="EMBL" id="MCS0580215.1"/>
    </source>
</evidence>
<proteinExistence type="predicted"/>
<evidence type="ECO:0008006" key="4">
    <source>
        <dbReference type="Google" id="ProtNLM"/>
    </source>
</evidence>
<comment type="caution">
    <text evidence="2">The sequence shown here is derived from an EMBL/GenBank/DDBJ whole genome shotgun (WGS) entry which is preliminary data.</text>
</comment>
<dbReference type="EMBL" id="JANUGW010000001">
    <property type="protein sequence ID" value="MCS0580215.1"/>
    <property type="molecule type" value="Genomic_DNA"/>
</dbReference>
<evidence type="ECO:0000313" key="3">
    <source>
        <dbReference type="Proteomes" id="UP001204151"/>
    </source>
</evidence>
<gene>
    <name evidence="2" type="ORF">NX784_01275</name>
</gene>
<sequence>MTQQDKPKDGRSEQRADPGQAQRASSGAKDRSENLLPADDAEDGRYDVAEEVNLDQQSDQLRRVGKPPKDIPGR</sequence>
<feature type="region of interest" description="Disordered" evidence="1">
    <location>
        <begin position="1"/>
        <end position="74"/>
    </location>
</feature>
<organism evidence="2 3">
    <name type="scientific">Massilia pinisoli</name>
    <dbReference type="NCBI Taxonomy" id="1772194"/>
    <lineage>
        <taxon>Bacteria</taxon>
        <taxon>Pseudomonadati</taxon>
        <taxon>Pseudomonadota</taxon>
        <taxon>Betaproteobacteria</taxon>
        <taxon>Burkholderiales</taxon>
        <taxon>Oxalobacteraceae</taxon>
        <taxon>Telluria group</taxon>
        <taxon>Massilia</taxon>
    </lineage>
</organism>
<evidence type="ECO:0000256" key="1">
    <source>
        <dbReference type="SAM" id="MobiDB-lite"/>
    </source>
</evidence>
<feature type="compositionally biased region" description="Basic and acidic residues" evidence="1">
    <location>
        <begin position="1"/>
        <end position="16"/>
    </location>
</feature>
<protein>
    <recommendedName>
        <fullName evidence="4">MatE family transporter</fullName>
    </recommendedName>
</protein>
<reference evidence="2 3" key="1">
    <citation type="submission" date="2022-08" db="EMBL/GenBank/DDBJ databases">
        <title>Reclassification of Massilia species as members of the genera Telluria, Duganella, Pseudoduganella, Mokoshia gen. nov. and Zemynaea gen. nov. using orthogonal and non-orthogonal genome-based approaches.</title>
        <authorList>
            <person name="Bowman J.P."/>
        </authorList>
    </citation>
    <scope>NUCLEOTIDE SEQUENCE [LARGE SCALE GENOMIC DNA]</scope>
    <source>
        <strain evidence="2 3">JCM 31316</strain>
    </source>
</reference>
<dbReference type="Proteomes" id="UP001204151">
    <property type="component" value="Unassembled WGS sequence"/>
</dbReference>
<name>A0ABT1ZJZ3_9BURK</name>